<feature type="transmembrane region" description="Helical" evidence="14">
    <location>
        <begin position="845"/>
        <end position="863"/>
    </location>
</feature>
<keyword evidence="5 14" id="KW-0812">Transmembrane</keyword>
<evidence type="ECO:0000256" key="1">
    <source>
        <dbReference type="ARBA" id="ARBA00004141"/>
    </source>
</evidence>
<evidence type="ECO:0000313" key="16">
    <source>
        <dbReference type="EMBL" id="OMJ72778.1"/>
    </source>
</evidence>
<feature type="transmembrane region" description="Helical" evidence="14">
    <location>
        <begin position="1342"/>
        <end position="1366"/>
    </location>
</feature>
<dbReference type="GO" id="GO:0098703">
    <property type="term" value="P:calcium ion import across plasma membrane"/>
    <property type="evidence" value="ECO:0007669"/>
    <property type="project" value="TreeGrafter"/>
</dbReference>
<dbReference type="Proteomes" id="UP000187209">
    <property type="component" value="Unassembled WGS sequence"/>
</dbReference>
<dbReference type="InterPro" id="IPR050599">
    <property type="entry name" value="VDCC_alpha-1_subunit"/>
</dbReference>
<feature type="transmembrane region" description="Helical" evidence="14">
    <location>
        <begin position="1631"/>
        <end position="1655"/>
    </location>
</feature>
<feature type="transmembrane region" description="Helical" evidence="14">
    <location>
        <begin position="205"/>
        <end position="226"/>
    </location>
</feature>
<feature type="transmembrane region" description="Helical" evidence="14">
    <location>
        <begin position="1494"/>
        <end position="1517"/>
    </location>
</feature>
<evidence type="ECO:0000256" key="6">
    <source>
        <dbReference type="ARBA" id="ARBA00022737"/>
    </source>
</evidence>
<dbReference type="Gene3D" id="1.20.120.350">
    <property type="entry name" value="Voltage-gated potassium channels. Chain C"/>
    <property type="match status" value="4"/>
</dbReference>
<evidence type="ECO:0000256" key="10">
    <source>
        <dbReference type="ARBA" id="ARBA00023065"/>
    </source>
</evidence>
<evidence type="ECO:0000256" key="5">
    <source>
        <dbReference type="ARBA" id="ARBA00022692"/>
    </source>
</evidence>
<evidence type="ECO:0000256" key="7">
    <source>
        <dbReference type="ARBA" id="ARBA00022837"/>
    </source>
</evidence>
<dbReference type="GO" id="GO:0005891">
    <property type="term" value="C:voltage-gated calcium channel complex"/>
    <property type="evidence" value="ECO:0007669"/>
    <property type="project" value="TreeGrafter"/>
</dbReference>
<feature type="transmembrane region" description="Helical" evidence="14">
    <location>
        <begin position="1538"/>
        <end position="1556"/>
    </location>
</feature>
<comment type="subcellular location">
    <subcellularLocation>
        <location evidence="1">Membrane</location>
        <topology evidence="1">Multi-pass membrane protein</topology>
    </subcellularLocation>
</comment>
<dbReference type="EMBL" id="MPUH01000874">
    <property type="protein sequence ID" value="OMJ72778.1"/>
    <property type="molecule type" value="Genomic_DNA"/>
</dbReference>
<evidence type="ECO:0000256" key="12">
    <source>
        <dbReference type="ARBA" id="ARBA00023180"/>
    </source>
</evidence>
<dbReference type="PANTHER" id="PTHR45628">
    <property type="entry name" value="VOLTAGE-DEPENDENT CALCIUM CHANNEL TYPE A SUBUNIT ALPHA-1"/>
    <property type="match status" value="1"/>
</dbReference>
<evidence type="ECO:0000313" key="17">
    <source>
        <dbReference type="Proteomes" id="UP000187209"/>
    </source>
</evidence>
<keyword evidence="3" id="KW-0109">Calcium transport</keyword>
<sequence length="1871" mass="216375">MNNEGEYRLLSRNSVLVYNPQNLSRLKSFQRSRYNLRRRKTCIIQQNIVEQVENPKDSYRHLLSDTNFKNADLLDKGYTLSQQGISILNPDFFTTTNKNLYETMQTKVLNDKDPGEGEEEDSIDYIDIREKTPYEFIDELQDSLPFLEFRRAVFRIKAAISEFCLRIINYFVFEYFIILVILANICVMALSDSNNPNNTLDTIDYAFLLVYTVEAGLKIIGLGLIFKQGSYLRDHWNKMDFIIVITGWLSIVSLNSVSFSSLRTLRVLRPLRSITSISGLRVLFVALIRSLVPLLASLCVLFVFLLIFGIAGVQLWMGEFRNQCMNLETGVFIGSLCGDYSCEKGSVCVYSLDNPNFGVTNFDNIAFALLNVFQCITLEGWTNIMISSQKTFSTLAVLYYVPLVFIGAFLLLNMTLAVMKHAFAQAMKENRAEKKKSFKDKTLKKEVKFVKPELQDIYIEKSPERKPEIYEIPYDTEKIPLSNTAMNTQRASIKGMINDENPALYEAEGESEDRMALISMQKKNLYQVSAIEDSAEVPSGRSGIDPMKEVLIMPTVENEDNIINKKKNNSLARTLSYRLSRPWKRNITECYQASPTENSKNRHRSSVEQGAIVNKFNFSKEIEALKFFVIEFDYENSSTADIIPEEIQDTEILPNEFMKFTYSQQQQDQIETDLGETREEFYNRYPITKTHFRVFLNLSLKTNNRRAFAELNSTCKNLIEKVQKRDLMSQKTIGIWSGFDVSKQNHEKSVENLSKMSYEISKLAFFKNLQKIIQRLIEKKFYHRSMITFVILNTIVLSLDHYGISSDFSLYLSNINTSFTYIFLAEMILKLLAKGMNYFRDYMNYFDAIVVILSMIELVYINRTKSTLSAFRAVRIFRVFRVIRVARLFRYLQSMALIMKVITASLSKFIYLALLLLLFTVVYSLLGMQVFGGNFNFKDGLPRSNYDTFHNSFISTFQVLSIENWQGILFNAMRSDAGIGGAFMLISWIILGNYVLLNLFLAILLEGFSMRDDVDLTDVIKAEEGTHPRRNTIKRSLFGDLEGKIKKKREAKMKMMEDLGSESEDSQSQHADGKEGSIKKVLFEGIECEKSYFIFSKQSSMRIWCYEITNKSYFETGILIIISLSTLKLVIETYYLRSPTTSLANVIMNFADIAFTVLFAVEFILKSIGCGFVSEKGSYLRDVWNCLDFGIIIFSTIDLSLSSINLSALKAVRVLRTLRPLRFISHNFSMKIVVVALIESLAAIFNVIIVLIIVWLMFAILGVSLLGGKLYYCENSYLTYRPDCISAGYEWKSYSPNYDNVINAISTLFILSSEEGWPDIMYQAVDARDTENSPSRDSNPYIAYYFVIFVFVGSFFFLNFFVGVVFDKFNWAKKNEISSTSLLLSKDQLLWVEIQKLLTRAKFTFETKTHQSNMKKLCYGIYKNKFFEIFIILTIFLNLIQMSIVYNEAPNKYISILESINMAVTMTFILESLIKIAGNGIRGYFDNNWNKFDFFVIVCSIIDITMSYFVSESTALLRLGPQMLRVFRLLRVSKLIRIFRALNVLDTLVTIIGYSLPAILNVLSLMLLVFFIYAILGVNLYYRVESGKIISQYTNFTNFGMAMITLFRISTGEDWYLILYDCSKNNNYTVAGLYFMSFVMITSFVMLNFFIMVILQTYDDYESNPFNILKIFAHDIKKIRAIWIKHSAKYGYSRTHFSELMMLMRELPNEYGEFSTLDYDKLMKKMSAMQFEIDSLGFIYYNDFLFSVLKVKYSKRILGNKEAISKRIMRNEEIETQRKLQRIREGQRAKLHSAEQLEELASKKKMNFFLEILNVKAIFKTWKNWAHRRRYNSGVEYSLSVTPLDSIIEYPGENSESSKYISIEDNDNMNI</sequence>
<feature type="transmembrane region" description="Helical" evidence="14">
    <location>
        <begin position="1232"/>
        <end position="1261"/>
    </location>
</feature>
<feature type="transmembrane region" description="Helical" evidence="14">
    <location>
        <begin position="811"/>
        <end position="833"/>
    </location>
</feature>
<keyword evidence="7" id="KW-0106">Calcium</keyword>
<keyword evidence="17" id="KW-1185">Reference proteome</keyword>
<evidence type="ECO:0000259" key="15">
    <source>
        <dbReference type="Pfam" id="PF00520"/>
    </source>
</evidence>
<feature type="domain" description="Ion transport" evidence="15">
    <location>
        <begin position="170"/>
        <end position="429"/>
    </location>
</feature>
<evidence type="ECO:0000256" key="8">
    <source>
        <dbReference type="ARBA" id="ARBA00022882"/>
    </source>
</evidence>
<feature type="domain" description="Ion transport" evidence="15">
    <location>
        <begin position="1424"/>
        <end position="1662"/>
    </location>
</feature>
<dbReference type="InterPro" id="IPR027359">
    <property type="entry name" value="Volt_channel_dom_sf"/>
</dbReference>
<dbReference type="Pfam" id="PF00520">
    <property type="entry name" value="Ion_trans"/>
    <property type="match status" value="4"/>
</dbReference>
<feature type="transmembrane region" description="Helical" evidence="14">
    <location>
        <begin position="781"/>
        <end position="799"/>
    </location>
</feature>
<feature type="domain" description="Ion transport" evidence="15">
    <location>
        <begin position="780"/>
        <end position="1009"/>
    </location>
</feature>
<keyword evidence="12" id="KW-0325">Glycoprotein</keyword>
<keyword evidence="2" id="KW-0813">Transport</keyword>
<name>A0A1R2B7M5_9CILI</name>
<feature type="transmembrane region" description="Helical" evidence="14">
    <location>
        <begin position="295"/>
        <end position="317"/>
    </location>
</feature>
<dbReference type="FunFam" id="1.10.287.70:FF:000117">
    <property type="entry name" value="Voltage-gated Ca2+ channel, alpha subunit"/>
    <property type="match status" value="1"/>
</dbReference>
<feature type="transmembrane region" description="Helical" evidence="14">
    <location>
        <begin position="397"/>
        <end position="419"/>
    </location>
</feature>
<evidence type="ECO:0000256" key="11">
    <source>
        <dbReference type="ARBA" id="ARBA00023136"/>
    </source>
</evidence>
<feature type="transmembrane region" description="Helical" evidence="14">
    <location>
        <begin position="1426"/>
        <end position="1446"/>
    </location>
</feature>
<dbReference type="GO" id="GO:0008331">
    <property type="term" value="F:high voltage-gated calcium channel activity"/>
    <property type="evidence" value="ECO:0007669"/>
    <property type="project" value="TreeGrafter"/>
</dbReference>
<keyword evidence="8" id="KW-0851">Voltage-gated channel</keyword>
<feature type="transmembrane region" description="Helical" evidence="14">
    <location>
        <begin position="1562"/>
        <end position="1581"/>
    </location>
</feature>
<reference evidence="16 17" key="1">
    <citation type="submission" date="2016-11" db="EMBL/GenBank/DDBJ databases">
        <title>The macronuclear genome of Stentor coeruleus: a giant cell with tiny introns.</title>
        <authorList>
            <person name="Slabodnick M."/>
            <person name="Ruby J.G."/>
            <person name="Reiff S.B."/>
            <person name="Swart E.C."/>
            <person name="Gosai S."/>
            <person name="Prabakaran S."/>
            <person name="Witkowska E."/>
            <person name="Larue G.E."/>
            <person name="Fisher S."/>
            <person name="Freeman R.M."/>
            <person name="Gunawardena J."/>
            <person name="Chu W."/>
            <person name="Stover N.A."/>
            <person name="Gregory B.D."/>
            <person name="Nowacki M."/>
            <person name="Derisi J."/>
            <person name="Roy S.W."/>
            <person name="Marshall W.F."/>
            <person name="Sood P."/>
        </authorList>
    </citation>
    <scope>NUCLEOTIDE SEQUENCE [LARGE SCALE GENOMIC DNA]</scope>
    <source>
        <strain evidence="16">WM001</strain>
    </source>
</reference>
<dbReference type="FunFam" id="1.20.120.350:FF:000009">
    <property type="entry name" value="Voltage-dependent T-type calcium channel subunit alpha"/>
    <property type="match status" value="1"/>
</dbReference>
<feature type="transmembrane region" description="Helical" evidence="14">
    <location>
        <begin position="1593"/>
        <end position="1611"/>
    </location>
</feature>
<feature type="transmembrane region" description="Helical" evidence="14">
    <location>
        <begin position="982"/>
        <end position="1005"/>
    </location>
</feature>
<gene>
    <name evidence="16" type="ORF">SteCoe_28696</name>
</gene>
<accession>A0A1R2B7M5</accession>
<keyword evidence="11 14" id="KW-0472">Membrane</keyword>
<evidence type="ECO:0000256" key="4">
    <source>
        <dbReference type="ARBA" id="ARBA00022673"/>
    </source>
</evidence>
<feature type="transmembrane region" description="Helical" evidence="14">
    <location>
        <begin position="167"/>
        <end position="190"/>
    </location>
</feature>
<evidence type="ECO:0000256" key="13">
    <source>
        <dbReference type="ARBA" id="ARBA00023303"/>
    </source>
</evidence>
<protein>
    <recommendedName>
        <fullName evidence="15">Ion transport domain-containing protein</fullName>
    </recommendedName>
</protein>
<evidence type="ECO:0000256" key="2">
    <source>
        <dbReference type="ARBA" id="ARBA00022448"/>
    </source>
</evidence>
<keyword evidence="6" id="KW-0677">Repeat</keyword>
<dbReference type="OrthoDB" id="431720at2759"/>
<feature type="domain" description="Ion transport" evidence="15">
    <location>
        <begin position="1112"/>
        <end position="1374"/>
    </location>
</feature>
<keyword evidence="10" id="KW-0406">Ion transport</keyword>
<evidence type="ECO:0000256" key="9">
    <source>
        <dbReference type="ARBA" id="ARBA00022989"/>
    </source>
</evidence>
<keyword evidence="4" id="KW-0107">Calcium channel</keyword>
<keyword evidence="9 14" id="KW-1133">Transmembrane helix</keyword>
<dbReference type="PANTHER" id="PTHR45628:SF7">
    <property type="entry name" value="VOLTAGE-DEPENDENT CALCIUM CHANNEL TYPE A SUBUNIT ALPHA-1"/>
    <property type="match status" value="1"/>
</dbReference>
<keyword evidence="13" id="KW-0407">Ion channel</keyword>
<evidence type="ECO:0000256" key="14">
    <source>
        <dbReference type="SAM" id="Phobius"/>
    </source>
</evidence>
<feature type="transmembrane region" description="Helical" evidence="14">
    <location>
        <begin position="238"/>
        <end position="259"/>
    </location>
</feature>
<organism evidence="16 17">
    <name type="scientific">Stentor coeruleus</name>
    <dbReference type="NCBI Taxonomy" id="5963"/>
    <lineage>
        <taxon>Eukaryota</taxon>
        <taxon>Sar</taxon>
        <taxon>Alveolata</taxon>
        <taxon>Ciliophora</taxon>
        <taxon>Postciliodesmatophora</taxon>
        <taxon>Heterotrichea</taxon>
        <taxon>Heterotrichida</taxon>
        <taxon>Stentoridae</taxon>
        <taxon>Stentor</taxon>
    </lineage>
</organism>
<feature type="transmembrane region" description="Helical" evidence="14">
    <location>
        <begin position="909"/>
        <end position="932"/>
    </location>
</feature>
<evidence type="ECO:0000256" key="3">
    <source>
        <dbReference type="ARBA" id="ARBA00022568"/>
    </source>
</evidence>
<feature type="transmembrane region" description="Helical" evidence="14">
    <location>
        <begin position="1143"/>
        <end position="1169"/>
    </location>
</feature>
<feature type="transmembrane region" description="Helical" evidence="14">
    <location>
        <begin position="1189"/>
        <end position="1212"/>
    </location>
</feature>
<dbReference type="SUPFAM" id="SSF81324">
    <property type="entry name" value="Voltage-gated potassium channels"/>
    <property type="match status" value="4"/>
</dbReference>
<comment type="caution">
    <text evidence="16">The sequence shown here is derived from an EMBL/GenBank/DDBJ whole genome shotgun (WGS) entry which is preliminary data.</text>
</comment>
<proteinExistence type="predicted"/>
<dbReference type="Gene3D" id="1.10.287.70">
    <property type="match status" value="4"/>
</dbReference>
<dbReference type="InterPro" id="IPR005821">
    <property type="entry name" value="Ion_trans_dom"/>
</dbReference>